<organism evidence="2 3">
    <name type="scientific">Cannabis sativa</name>
    <name type="common">Hemp</name>
    <name type="synonym">Marijuana</name>
    <dbReference type="NCBI Taxonomy" id="3483"/>
    <lineage>
        <taxon>Eukaryota</taxon>
        <taxon>Viridiplantae</taxon>
        <taxon>Streptophyta</taxon>
        <taxon>Embryophyta</taxon>
        <taxon>Tracheophyta</taxon>
        <taxon>Spermatophyta</taxon>
        <taxon>Magnoliopsida</taxon>
        <taxon>eudicotyledons</taxon>
        <taxon>Gunneridae</taxon>
        <taxon>Pentapetalae</taxon>
        <taxon>rosids</taxon>
        <taxon>fabids</taxon>
        <taxon>Rosales</taxon>
        <taxon>Cannabaceae</taxon>
        <taxon>Cannabis</taxon>
    </lineage>
</organism>
<dbReference type="Proteomes" id="UP000596661">
    <property type="component" value="Chromosome 3"/>
</dbReference>
<dbReference type="Gramene" id="evm.model.03.1097">
    <property type="protein sequence ID" value="cds.evm.model.03.1097"/>
    <property type="gene ID" value="evm.TU.03.1097"/>
</dbReference>
<keyword evidence="3" id="KW-1185">Reference proteome</keyword>
<dbReference type="InterPro" id="IPR026960">
    <property type="entry name" value="RVT-Znf"/>
</dbReference>
<evidence type="ECO:0000313" key="2">
    <source>
        <dbReference type="EnsemblPlants" id="cds.evm.model.03.1097"/>
    </source>
</evidence>
<dbReference type="Pfam" id="PF13966">
    <property type="entry name" value="zf-RVT"/>
    <property type="match status" value="1"/>
</dbReference>
<reference evidence="2" key="2">
    <citation type="submission" date="2021-03" db="UniProtKB">
        <authorList>
            <consortium name="EnsemblPlants"/>
        </authorList>
    </citation>
    <scope>IDENTIFICATION</scope>
</reference>
<dbReference type="AlphaFoldDB" id="A0A803P3Y9"/>
<dbReference type="EMBL" id="UZAU01000282">
    <property type="status" value="NOT_ANNOTATED_CDS"/>
    <property type="molecule type" value="Genomic_DNA"/>
</dbReference>
<evidence type="ECO:0000259" key="1">
    <source>
        <dbReference type="Pfam" id="PF13966"/>
    </source>
</evidence>
<dbReference type="PANTHER" id="PTHR33116">
    <property type="entry name" value="REVERSE TRANSCRIPTASE ZINC-BINDING DOMAIN-CONTAINING PROTEIN-RELATED-RELATED"/>
    <property type="match status" value="1"/>
</dbReference>
<evidence type="ECO:0000313" key="3">
    <source>
        <dbReference type="Proteomes" id="UP000596661"/>
    </source>
</evidence>
<reference evidence="2" key="1">
    <citation type="submission" date="2018-11" db="EMBL/GenBank/DDBJ databases">
        <authorList>
            <person name="Grassa J C."/>
        </authorList>
    </citation>
    <scope>NUCLEOTIDE SEQUENCE [LARGE SCALE GENOMIC DNA]</scope>
</reference>
<feature type="domain" description="Reverse transcriptase zinc-binding" evidence="1">
    <location>
        <begin position="138"/>
        <end position="209"/>
    </location>
</feature>
<protein>
    <recommendedName>
        <fullName evidence="1">Reverse transcriptase zinc-binding domain-containing protein</fullName>
    </recommendedName>
</protein>
<accession>A0A803P3Y9</accession>
<dbReference type="PANTHER" id="PTHR33116:SF84">
    <property type="entry name" value="RNA-DIRECTED DNA POLYMERASE"/>
    <property type="match status" value="1"/>
</dbReference>
<name>A0A803P3Y9_CANSA</name>
<sequence>MNIFLLPKSIIKEVDKFCLWFLWGNNGSRSNFHLTAWSKVCLPKIFGGLDFGDGTNWNKAMLGKYIWAISHQQDTLWVKWISSIYLKGRNFWSYQLNLDSSWYWRKLYHFREHFSQHAIDTAGHGGKFKIGRFYSNQIELEKVKNHNFVWNNFSVPKHRFIVWQAIYGKLLTRDNLRLVIPSVEGDCPVCEEMAENHCHLFLRCEFSLRVVKLVQDWLGRSWPLDYEAWKLWIESLDKGFSAKVVAASCSAVIYHIWLNRNVCVFNSYSYIVYKIINRIKKEVIYRVNTYSHLNWKDKDRKLFYLLEFF</sequence>
<dbReference type="EnsemblPlants" id="evm.model.03.1097">
    <property type="protein sequence ID" value="cds.evm.model.03.1097"/>
    <property type="gene ID" value="evm.TU.03.1097"/>
</dbReference>
<proteinExistence type="predicted"/>